<evidence type="ECO:0000256" key="1">
    <source>
        <dbReference type="SAM" id="MobiDB-lite"/>
    </source>
</evidence>
<name>A0A7G8BJ93_9BACT</name>
<keyword evidence="4" id="KW-1185">Reference proteome</keyword>
<sequence>MSSEMSFRRLSLTGLAVFSVVLTVQAKTAKVAPPTPLTPAQTELVQKAIAQEKTTVKAIQERTPVVQTYIQNMRPDPQLYLIPESDQYMLGRVDFGKTFNNKGYETKASSHGFFKGSFKYVSGLTKAFNISYSSTGFMDMMFLDPVSFDQQHYDFAFVRREFLGSIRTSVFDVRPKPKTGAGRFSGRIWIEDQDGNIVRFNGTYTSNANDEVTRYYHFDSWRQNLQPNVWLPAAIYAEESQGGTGKKGTGFRAQSHFWGYSLKLPTRESDAESMTIENAQDQSENSQDVSPLSASRQWVTTAENNVLDRLVQAGLIAPPSDFDKTLEQVTNNIVIGNKLSLPGDIHCRVMLTTPLESLAVGDTILVSKGLLDVLPQEEDLAAILSFQLAHIVLGHHIDTRYAFNDRLLFPDEATFQRINMNHTAADDADAAKKAMDLFNGSIYHDKSGSVSLFYQQLVARSKSLPALVTPRLGDSLLKADGTPWMSGFLNQGPKLNLADMSQDRAALPLGSRLRTDAWDDKVYALNLKGDQILNPRDKMPLELTPVYFRLQRYQTAAPASASAPAPAQQMQSQAPTAENTNNAQPQQNPQ</sequence>
<organism evidence="3 4">
    <name type="scientific">Alloacidobacterium dinghuense</name>
    <dbReference type="NCBI Taxonomy" id="2763107"/>
    <lineage>
        <taxon>Bacteria</taxon>
        <taxon>Pseudomonadati</taxon>
        <taxon>Acidobacteriota</taxon>
        <taxon>Terriglobia</taxon>
        <taxon>Terriglobales</taxon>
        <taxon>Acidobacteriaceae</taxon>
        <taxon>Alloacidobacterium</taxon>
    </lineage>
</organism>
<dbReference type="EMBL" id="CP060394">
    <property type="protein sequence ID" value="QNI32613.1"/>
    <property type="molecule type" value="Genomic_DNA"/>
</dbReference>
<protein>
    <recommendedName>
        <fullName evidence="5">Peptidase M48 domain-containing protein</fullName>
    </recommendedName>
</protein>
<proteinExistence type="predicted"/>
<feature type="chain" id="PRO_5028995067" description="Peptidase M48 domain-containing protein" evidence="2">
    <location>
        <begin position="27"/>
        <end position="590"/>
    </location>
</feature>
<dbReference type="KEGG" id="adin:H7849_00895"/>
<gene>
    <name evidence="3" type="ORF">H7849_00895</name>
</gene>
<evidence type="ECO:0008006" key="5">
    <source>
        <dbReference type="Google" id="ProtNLM"/>
    </source>
</evidence>
<evidence type="ECO:0000313" key="4">
    <source>
        <dbReference type="Proteomes" id="UP000515312"/>
    </source>
</evidence>
<keyword evidence="2" id="KW-0732">Signal</keyword>
<reference evidence="3 4" key="1">
    <citation type="submission" date="2020-08" db="EMBL/GenBank/DDBJ databases">
        <title>Edaphobacter telluris sp. nov. and Acidobacterium dinghuensis sp. nov., two acidobacteria isolated from forest soil.</title>
        <authorList>
            <person name="Fu J."/>
            <person name="Qiu L."/>
        </authorList>
    </citation>
    <scope>NUCLEOTIDE SEQUENCE [LARGE SCALE GENOMIC DNA]</scope>
    <source>
        <strain evidence="3">4Y35</strain>
    </source>
</reference>
<feature type="region of interest" description="Disordered" evidence="1">
    <location>
        <begin position="269"/>
        <end position="294"/>
    </location>
</feature>
<feature type="signal peptide" evidence="2">
    <location>
        <begin position="1"/>
        <end position="26"/>
    </location>
</feature>
<feature type="compositionally biased region" description="Polar residues" evidence="1">
    <location>
        <begin position="275"/>
        <end position="294"/>
    </location>
</feature>
<dbReference type="AlphaFoldDB" id="A0A7G8BJ93"/>
<accession>A0A7G8BJ93</accession>
<evidence type="ECO:0000256" key="2">
    <source>
        <dbReference type="SAM" id="SignalP"/>
    </source>
</evidence>
<evidence type="ECO:0000313" key="3">
    <source>
        <dbReference type="EMBL" id="QNI32613.1"/>
    </source>
</evidence>
<feature type="region of interest" description="Disordered" evidence="1">
    <location>
        <begin position="557"/>
        <end position="590"/>
    </location>
</feature>
<dbReference type="Proteomes" id="UP000515312">
    <property type="component" value="Chromosome"/>
</dbReference>
<dbReference type="RefSeq" id="WP_186743567.1">
    <property type="nucleotide sequence ID" value="NZ_CP060394.1"/>
</dbReference>